<evidence type="ECO:0000313" key="2">
    <source>
        <dbReference type="EMBL" id="MET4559018.1"/>
    </source>
</evidence>
<reference evidence="2 3" key="1">
    <citation type="submission" date="2024-06" db="EMBL/GenBank/DDBJ databases">
        <title>Sorghum-associated microbial communities from plants grown in Nebraska, USA.</title>
        <authorList>
            <person name="Schachtman D."/>
        </authorList>
    </citation>
    <scope>NUCLEOTIDE SEQUENCE [LARGE SCALE GENOMIC DNA]</scope>
    <source>
        <strain evidence="2 3">736</strain>
    </source>
</reference>
<dbReference type="InterPro" id="IPR000182">
    <property type="entry name" value="GNAT_dom"/>
</dbReference>
<protein>
    <submittedName>
        <fullName evidence="2">Ribosomal protein S18 acetylase RimI-like enzyme</fullName>
    </submittedName>
</protein>
<dbReference type="EMBL" id="JBEPSB010000001">
    <property type="protein sequence ID" value="MET4559018.1"/>
    <property type="molecule type" value="Genomic_DNA"/>
</dbReference>
<dbReference type="Gene3D" id="3.40.630.30">
    <property type="match status" value="1"/>
</dbReference>
<proteinExistence type="predicted"/>
<dbReference type="PANTHER" id="PTHR47237">
    <property type="entry name" value="SLL0310 PROTEIN"/>
    <property type="match status" value="1"/>
</dbReference>
<keyword evidence="3" id="KW-1185">Reference proteome</keyword>
<dbReference type="PROSITE" id="PS51186">
    <property type="entry name" value="GNAT"/>
    <property type="match status" value="1"/>
</dbReference>
<dbReference type="Pfam" id="PF13673">
    <property type="entry name" value="Acetyltransf_10"/>
    <property type="match status" value="1"/>
</dbReference>
<organism evidence="2 3">
    <name type="scientific">Lysinibacillus parviboronicapiens</name>
    <dbReference type="NCBI Taxonomy" id="436516"/>
    <lineage>
        <taxon>Bacteria</taxon>
        <taxon>Bacillati</taxon>
        <taxon>Bacillota</taxon>
        <taxon>Bacilli</taxon>
        <taxon>Bacillales</taxon>
        <taxon>Bacillaceae</taxon>
        <taxon>Lysinibacillus</taxon>
    </lineage>
</organism>
<dbReference type="SUPFAM" id="SSF55729">
    <property type="entry name" value="Acyl-CoA N-acyltransferases (Nat)"/>
    <property type="match status" value="1"/>
</dbReference>
<dbReference type="Proteomes" id="UP001549363">
    <property type="component" value="Unassembled WGS sequence"/>
</dbReference>
<feature type="domain" description="N-acetyltransferase" evidence="1">
    <location>
        <begin position="9"/>
        <end position="143"/>
    </location>
</feature>
<dbReference type="RefSeq" id="WP_054767187.1">
    <property type="nucleotide sequence ID" value="NZ_CP073713.1"/>
</dbReference>
<accession>A0ABV2PDJ3</accession>
<dbReference type="Pfam" id="PF18014">
    <property type="entry name" value="Acetyltransf_18"/>
    <property type="match status" value="1"/>
</dbReference>
<gene>
    <name evidence="2" type="ORF">ABIA69_000161</name>
</gene>
<dbReference type="Gene3D" id="3.40.630.90">
    <property type="match status" value="1"/>
</dbReference>
<dbReference type="InterPro" id="IPR041496">
    <property type="entry name" value="YitH/HolE_GNAT"/>
</dbReference>
<comment type="caution">
    <text evidence="2">The sequence shown here is derived from an EMBL/GenBank/DDBJ whole genome shotgun (WGS) entry which is preliminary data.</text>
</comment>
<sequence length="289" mass="31600">MTTYNKNTLALVEFDENDISGLITLSASVEWDYDEFEIATVLSSGKIFGHKDAAGTIVSSAAIIKYDTHIASIGMVIVHQDFRGLGLGKDATQKCLDSAAGDTAIMLIATKEGEPLYEKMGFKTVDYVQKYLADNYRVNHGLSTNNMTIENYHENDLNQILTLDEAAFGDKRSTFLHNRIKQAKQCLVVKDQHAKIIGFGISILGPINLLLGPIVAPDCQTASLILNNLALNHQGKLRIDVPVGNEEFVALLTQSGFKEVSNPPVMIINSVEMPPRNNTLFALAAQIFG</sequence>
<dbReference type="InterPro" id="IPR016181">
    <property type="entry name" value="Acyl_CoA_acyltransferase"/>
</dbReference>
<dbReference type="CDD" id="cd04301">
    <property type="entry name" value="NAT_SF"/>
    <property type="match status" value="1"/>
</dbReference>
<name>A0ABV2PDJ3_9BACI</name>
<dbReference type="PANTHER" id="PTHR47237:SF2">
    <property type="entry name" value="BLL4206 PROTEIN"/>
    <property type="match status" value="1"/>
</dbReference>
<dbReference type="InterPro" id="IPR052729">
    <property type="entry name" value="Acyl/Acetyltrans_Enzymes"/>
</dbReference>
<evidence type="ECO:0000259" key="1">
    <source>
        <dbReference type="PROSITE" id="PS51186"/>
    </source>
</evidence>
<evidence type="ECO:0000313" key="3">
    <source>
        <dbReference type="Proteomes" id="UP001549363"/>
    </source>
</evidence>